<feature type="disulfide bond" evidence="12">
    <location>
        <begin position="4459"/>
        <end position="4486"/>
    </location>
</feature>
<feature type="domain" description="Cadherin" evidence="14">
    <location>
        <begin position="3157"/>
        <end position="3259"/>
    </location>
</feature>
<dbReference type="Pfam" id="PF05345">
    <property type="entry name" value="He_PIG"/>
    <property type="match status" value="1"/>
</dbReference>
<feature type="domain" description="Cadherin" evidence="14">
    <location>
        <begin position="3467"/>
        <end position="3574"/>
    </location>
</feature>
<keyword evidence="6" id="KW-1133">Transmembrane helix</keyword>
<dbReference type="InterPro" id="IPR002049">
    <property type="entry name" value="LE_dom"/>
</dbReference>
<feature type="disulfide bond" evidence="12">
    <location>
        <begin position="4345"/>
        <end position="4372"/>
    </location>
</feature>
<evidence type="ECO:0000259" key="13">
    <source>
        <dbReference type="PROSITE" id="PS50026"/>
    </source>
</evidence>
<dbReference type="PROSITE" id="PS00022">
    <property type="entry name" value="EGF_1"/>
    <property type="match status" value="1"/>
</dbReference>
<evidence type="ECO:0000256" key="6">
    <source>
        <dbReference type="ARBA" id="ARBA00022989"/>
    </source>
</evidence>
<keyword evidence="16" id="KW-1185">Reference proteome</keyword>
<feature type="domain" description="EGF-like" evidence="13">
    <location>
        <begin position="1576"/>
        <end position="1610"/>
    </location>
</feature>
<evidence type="ECO:0000256" key="11">
    <source>
        <dbReference type="PROSITE-ProRule" id="PRU00076"/>
    </source>
</evidence>
<dbReference type="InterPro" id="IPR002909">
    <property type="entry name" value="IPT_dom"/>
</dbReference>
<dbReference type="InterPro" id="IPR015919">
    <property type="entry name" value="Cadherin-like_sf"/>
</dbReference>
<feature type="domain" description="EGF-like" evidence="13">
    <location>
        <begin position="1508"/>
        <end position="1542"/>
    </location>
</feature>
<dbReference type="SMART" id="SM00112">
    <property type="entry name" value="CA"/>
    <property type="match status" value="8"/>
</dbReference>
<evidence type="ECO:0000256" key="7">
    <source>
        <dbReference type="ARBA" id="ARBA00023136"/>
    </source>
</evidence>
<evidence type="ECO:0000313" key="16">
    <source>
        <dbReference type="Proteomes" id="UP000694941"/>
    </source>
</evidence>
<evidence type="ECO:0000256" key="12">
    <source>
        <dbReference type="PROSITE-ProRule" id="PRU00302"/>
    </source>
</evidence>
<dbReference type="CDD" id="cd00033">
    <property type="entry name" value="CCP"/>
    <property type="match status" value="8"/>
</dbReference>
<feature type="domain" description="Sushi" evidence="15">
    <location>
        <begin position="4195"/>
        <end position="4253"/>
    </location>
</feature>
<dbReference type="PANTHER" id="PTHR24026:SF125">
    <property type="entry name" value="FAT-LIKE CADHERIN-RELATED TUMOR SUPPRESSOR HOMOLOG"/>
    <property type="match status" value="1"/>
</dbReference>
<dbReference type="InterPro" id="IPR006626">
    <property type="entry name" value="PbH1"/>
</dbReference>
<dbReference type="RefSeq" id="XP_013782554.2">
    <property type="nucleotide sequence ID" value="XM_013927100.2"/>
</dbReference>
<dbReference type="InterPro" id="IPR013783">
    <property type="entry name" value="Ig-like_fold"/>
</dbReference>
<proteinExistence type="predicted"/>
<evidence type="ECO:0000256" key="9">
    <source>
        <dbReference type="ARBA" id="ARBA00023273"/>
    </source>
</evidence>
<feature type="domain" description="Cadherin" evidence="14">
    <location>
        <begin position="3800"/>
        <end position="3899"/>
    </location>
</feature>
<comment type="caution">
    <text evidence="11">Lacks conserved residue(s) required for the propagation of feature annotation.</text>
</comment>
<organism evidence="16 17">
    <name type="scientific">Limulus polyphemus</name>
    <name type="common">Atlantic horseshoe crab</name>
    <dbReference type="NCBI Taxonomy" id="6850"/>
    <lineage>
        <taxon>Eukaryota</taxon>
        <taxon>Metazoa</taxon>
        <taxon>Ecdysozoa</taxon>
        <taxon>Arthropoda</taxon>
        <taxon>Chelicerata</taxon>
        <taxon>Merostomata</taxon>
        <taxon>Xiphosura</taxon>
        <taxon>Limulidae</taxon>
        <taxon>Limulus</taxon>
    </lineage>
</organism>
<feature type="domain" description="Cadherin" evidence="14">
    <location>
        <begin position="3260"/>
        <end position="3358"/>
    </location>
</feature>
<protein>
    <submittedName>
        <fullName evidence="17">Uncharacterized protein LOC106466797</fullName>
    </submittedName>
</protein>
<dbReference type="InterPro" id="IPR011050">
    <property type="entry name" value="Pectin_lyase_fold/virulence"/>
</dbReference>
<feature type="domain" description="Sushi" evidence="15">
    <location>
        <begin position="4131"/>
        <end position="4189"/>
    </location>
</feature>
<dbReference type="GeneID" id="106466797"/>
<dbReference type="SMART" id="SM00710">
    <property type="entry name" value="PbH1"/>
    <property type="match status" value="20"/>
</dbReference>
<evidence type="ECO:0000256" key="1">
    <source>
        <dbReference type="ARBA" id="ARBA00004316"/>
    </source>
</evidence>
<comment type="subcellular location">
    <subcellularLocation>
        <location evidence="1">Cell projection</location>
    </subcellularLocation>
    <subcellularLocation>
        <location evidence="2">Membrane</location>
    </subcellularLocation>
</comment>
<evidence type="ECO:0000313" key="17">
    <source>
        <dbReference type="RefSeq" id="XP_013782554.2"/>
    </source>
</evidence>
<feature type="domain" description="Sushi" evidence="15">
    <location>
        <begin position="4005"/>
        <end position="4062"/>
    </location>
</feature>
<evidence type="ECO:0000256" key="2">
    <source>
        <dbReference type="ARBA" id="ARBA00004370"/>
    </source>
</evidence>
<dbReference type="CDD" id="cd00102">
    <property type="entry name" value="IPT"/>
    <property type="match status" value="1"/>
</dbReference>
<evidence type="ECO:0000256" key="3">
    <source>
        <dbReference type="ARBA" id="ARBA00022692"/>
    </source>
</evidence>
<name>A0ABM1BI98_LIMPO</name>
<dbReference type="PROSITE" id="PS00232">
    <property type="entry name" value="CADHERIN_1"/>
    <property type="match status" value="3"/>
</dbReference>
<feature type="domain" description="Sushi" evidence="15">
    <location>
        <begin position="4433"/>
        <end position="4488"/>
    </location>
</feature>
<dbReference type="InterPro" id="IPR039448">
    <property type="entry name" value="Beta_helix"/>
</dbReference>
<dbReference type="Gene3D" id="2.160.20.10">
    <property type="entry name" value="Single-stranded right-handed beta-helix, Pectin lyase-like"/>
    <property type="match status" value="2"/>
</dbReference>
<feature type="domain" description="Sushi" evidence="15">
    <location>
        <begin position="4256"/>
        <end position="4315"/>
    </location>
</feature>
<accession>A0ABM1BI98</accession>
<feature type="disulfide bond" evidence="12">
    <location>
        <begin position="4404"/>
        <end position="4431"/>
    </location>
</feature>
<dbReference type="PANTHER" id="PTHR24026">
    <property type="entry name" value="FAT ATYPICAL CADHERIN-RELATED"/>
    <property type="match status" value="1"/>
</dbReference>
<dbReference type="SUPFAM" id="SSF57535">
    <property type="entry name" value="Complement control module/SCR domain"/>
    <property type="match status" value="8"/>
</dbReference>
<feature type="disulfide bond" evidence="11">
    <location>
        <begin position="1532"/>
        <end position="1541"/>
    </location>
</feature>
<feature type="disulfide bond" evidence="12">
    <location>
        <begin position="4224"/>
        <end position="4251"/>
    </location>
</feature>
<feature type="domain" description="Sushi" evidence="15">
    <location>
        <begin position="4375"/>
        <end position="4431"/>
    </location>
</feature>
<dbReference type="CDD" id="cd11304">
    <property type="entry name" value="Cadherin_repeat"/>
    <property type="match status" value="8"/>
</dbReference>
<feature type="disulfide bond" evidence="12">
    <location>
        <begin position="4286"/>
        <end position="4313"/>
    </location>
</feature>
<dbReference type="PROSITE" id="PS50026">
    <property type="entry name" value="EGF_3"/>
    <property type="match status" value="2"/>
</dbReference>
<dbReference type="Gene3D" id="2.60.40.60">
    <property type="entry name" value="Cadherins"/>
    <property type="match status" value="8"/>
</dbReference>
<evidence type="ECO:0000259" key="15">
    <source>
        <dbReference type="PROSITE" id="PS50923"/>
    </source>
</evidence>
<keyword evidence="9" id="KW-0966">Cell projection</keyword>
<evidence type="ECO:0000256" key="4">
    <source>
        <dbReference type="ARBA" id="ARBA00022737"/>
    </source>
</evidence>
<feature type="domain" description="Cadherin" evidence="14">
    <location>
        <begin position="3919"/>
        <end position="4015"/>
    </location>
</feature>
<feature type="domain" description="Cadherin" evidence="14">
    <location>
        <begin position="3698"/>
        <end position="3799"/>
    </location>
</feature>
<sequence length="4495" mass="497181">MLSNCTVVSYSLFIPSEVTCTITGPHCFWFKEGRGILIEGLLQIEGESDNIVVLDQDLSNEGRRWGGLHFRNSSESCIVMGCNITGALIGIKATGYLPNITNTVVNNCGVGLQASLQTSRDTVLYNSSFLSNDGIGVSITVEELTSEVNICLSHSVIRQNSKGLFLDVSSTKNVQFLVEYSEIINNTNLGFSVAIPHGQFLLTDSVLEIGHQYVYGANLGKIISEQDYNFSSAIKNTVFLMRTGYHSYFLRIISKTKSQDVYDWLIENCTFVSMLGTYGNIYSFLSFEGRNSYQNVTLINNTFLGLTSHAISFNDASVGGVTKIERNFINGSETAIYINFNAYYFQNYGHEIVIQHNYFTNLSKPKAISITNTNSYYFFKTFVVFSYNALFNNSADPLLYLENVNVTLGPCNLFNSNEADYLVKVGPYFHNFRVIDATGNWWGSPNFIDFSPRINDNRYDPSKPKVALLPFLQSENCTGISSEQSNSFFFDETTIGGEIIENITVLDNKEEPYSVIVSIVIPENKTLIIKPGVTLEFHQGTSLYINGILQAIGEQDYHIVLQNKADDSFWFGLKFHEANGGNSSLEYVDIFNASTALDIQGIPPVLNYFTITRIRDTGLKARNINGPISLSHCMISLCERNGIEIDTEYDINIYNCTVRETKSNAMTINSRMCASVIISDANFIDCRYGVTVQFVPGIFLLYNSLFRNVQSYRSNPLNVYLEDYTYTCAYHNLSFTEYPFEEYEMSQLTKRDVSNNGLQIYDSEEINEVVFHHQRKKRASLFDDDYLTAGQSVGVVMKNCVFEQNNYPVSVQSNFYSYYTNVEIPNLKVVLTNCTFHENNDDALQVKMYANRNSPQVMLEISNNVFTENRGTTVYVNVQFDNSSKINIKQNLFSGNTKKEIWRNSYSESVLHMEFSGAETLIERNAFLENTELTLVFLAHREDNLDNHSNVSIVSNIFENNNFSSEGTSLLLSTFGVSSLLITKNVFDNPMAGCEVKSPSIEDLVFISAQYNYWGVNSEVEVLERVCDFHKNVTRSMLLLWPALAVRPVDGNISTQLLTGETTEVSVCGGLGGVLNQNIHVLMEDSPCLLNYSILVNYSSEVLLDHGVELLFEEGRGIFLLGSLISRGTENFPVIMKNMSAGPWGGVYVGGSEMNNSILLQHFSIENAYTGLTQISNITLEIRNVNFCFCECGAILKQGNLTIHSSVFFNMTQNAVCVLGGDTFLMENCQINISKNYGLHVKSSINDVEIRNCSIDSTEDSAFVFDVAPDYSLVIEDNLFQNTKSNFALDLELTHKTSLKEILISGNLFRNNSKCISIQLFHWYSNSLHISLEENSFQKNHGKAIFIKTRRKFYEIVIQRNNFAQNEVLDQALVSFQMLYYSYDVSSVVLAQNDFEENKAQSILLLNGHCTNSFYFDVFGNRFINNQVPTTGEVIKSKVPCSNINFNIFNNPQTLYYLKAEFTEDDILNATYNYWGTRDEVNINSKILDNKDSSLLGSVSVVPYLKTSEVSCDLQNNCSGHGECVKINVCICESGWKGDDCSSPTCNDIQDCYGKGTCIGPNSCSCQNGWLGPHCQLPSCFERNNCSNHGVCIAPNVCHCSSEFTGEDCSACTSNRWGSDCHSCPSCDHGLCNLTSGRCECDFGWTGSVCDFCADRFYGPQCDPLMKVIEVAPASGPDVGGNLVHVKGHNLSPAEYYTCVFGETPVNGSLKSSEEVVCVTPNHQEGKVLVQIGPEGTNFTSDNVEYYFYASCPKDSCGQNFHPPRGHCAFGQCQCVLPWSGQNCQILRLPPKIARISDKVADEQTQFSLQLSLTEGSTPVTWKLKNGPKGMKLQSESGLLSWDATIARERSYEITVSASNDICSDTYTLNLYVPLSYTAALDNVDPGPYQRSVPIYLSGTVEFSNSSPEQFDTVPVNILVQTNGYTQTVSTSTIPGSGGKFYKWFYSSSTYVGLFLADARHPNNPGFTEQIRWSVYGLRSTPSVNVKDYLGNKTYIYEDMVTVTNTGIDKLTNVTVQFEAPDVFDNFYIVLENGNPCFSPSCFVISSLNGGEAVNVTFMIGVSIPTRGMIPLNFMTSENVAATSQIFITYTSRKPQLEVSPSKIRDKVARRTSRTYEVYVTNVGLAPATNVKVVLPVGSVLNVISFGTASPTTSLGDTNFTIKLLPREAEAVLALSLFLPETYELGKIEGSLQLSCQENVHVTIPFSITVVSSSKVDLAVSVEDEYTFFAEGKPLVNNSRVKIQGHLSGHQQELFTNESGIVMFEAVPEDYYTISAEAHKHSPESLVQLVNPGNNKVIIFLRRSTVTYTFSVRPVQIEDKYEITLEADFETDVPAPVVTVEPSSLDLESLERGYYSVINFQVTNHGLIRADNVTFGIPEPGSHPFLTFDTATREIGQIEANTTIIITVRVRKQTLENSTQLARSRRGAGAGVTIGFGFGFLYCYFCRTLLCKNIPIPVIRPPHFGIRPNFGFWGPLVGPGPSVHLIKPVPSTSLACDALGCVAYVATCIMALFDITGCPSSIYSLVTANSLLQFVVGVAGTIFSCFPISKTISNIMNGVGCLVSAAGLYTDCIKPVTSGRRKREITKSDVVPTLIERAQAASNLLDSAILVFGSQEWLYVRDPVWFENILFPSVEDRSDGGNYITEPEYQAILSAPLPHNATYNMTEIFLHRWNNTVHGWESGDLEGEDMIPYTNISKIQKKIKQYQDMAKKEGFSTIFAWYNDAVELYQSASESKGVCAKVRIKIQQELVLTREAFEATLEIENGDTSELRDIRVVLHITSANSNENATEHFAIGDPDLKGILSVDGNGILDPDTTGTAAWLIIPYSTAAPSEDDVLYDVGGTLYYRVGNGSLIEAPLLPDTITVKPDPQLFVHYFWEKEVISDDPFTIIVEPAIPFSLGVMISNTGYGPAKNLHITSAQPEIIENEKGLLINFHIVGAQLGNQDIIPSLTVNFKDIGPGETKTARWLMTASLKGEFSNYSAVFQNDNPLGDPKLSLINEVTVHELIHVVCLDFPSGTDDEVLDFLVNDIEDVQNLPDTIYSSVGGAINVSQSNNVEILDLNNLGEKITAQVVISSETIGWTFSRKNIDISSDLKVSELLRSDGRKIMAEWNVWLSRDSENTYLNIIDYYKQSTINMSYVYSLTLSSPNRFDPEFQLEEYKFYVLENVTVGTLVGLVKANDSDTAQSVTYSIVQADSELPFTIDETSGAISTVQDLDRETKPVYDLTVKAVDSGEPQRWAVTAVLISLEDVNDNFPKPSEVNYIFQVEEAAPFGYEVGQILASDPDEGMYGLLTFEMESQGMFVINESSGSLQVNSSLSSLQGEYNLNVTVSDGGGKVTVIPVIIQVFKQNIYPPVFNKEFYVFSVPEDTQVGREIGGLLASDKDPNSIISYKWADGSGLDEVFSLNSSSGGLILVTPVDYEAKNFYSGMVKAIDNGVPPTGAFSTVVNIEISIVDINDNPPLLDSGNSNSLSIPEDTPIGTTVQTFFVSDNDSGPNGMIGWFNLTEGSSVFSLFHMSNSTNLSVVLASNLDREEVSEYNVTVVVEDQGTPPLATTLILLIVIEDVNDNPPVFPFDIERVIISNSLPVNSEVYTVMAEDPDIGALEYGLNTSSQFYSINTETGVIENEGTLEYGLHSSSQLFSINPETGMIRLNQALENNTLQQVNVTVSACDGIFCSNMILQVMISENNTHSPEFSQNLYNTTVPYSIKVNSIIIHVSATDRDSHDVIYRITAGNEGDKFRIDSISGIVQVNKPLTNGPSWYQLVITAYDGEGMDQLSSNATLIVEVIGNNQHYPQFTQSEYTGQVFENATIGTSVNVMISANDKDEDEMNYFLEDGVIEFKINQSSGALEVAVDNLTVLSTYRFSVFVKEKDHPERLDTAYVNVEVLDINDHAPKFENSSYVWTVNLSNLLDNPRVGQVTATDEDYGQNANISYGLIKDSPENMGLEYFDINSASGEITLNTMLQLNKTTNFSFVVEATDQGKPPLSTLTEIRVEIVVVFVGKCHQFEPPANSYLYSECDIAVGTVCLIQCEPGYTLYGSNQSICLEDGTWSRNGICELDVINLKFCVPLQPPDNGYVVGKCCNDIGSVCTVECDPDYILMGSQYLTCQEDESWARNATCIRANISEVQCIELKAPSNGFINGSCESDVGSVCRFACEEGFILNGSEERTCQEDSSWSGNETLCIPKPTKIVTCTPLSPPTNGKIIGNCENAVGFSCVIGCEKGYILEGNNSRTCQSDTTWSGEQPQCIFTFVHCPVLQPPRNGWFVGSSCTRLVGSVCFVHCQIGYQLVGTREKQCLPNGRWSGDQPECRPVQCEPLEPPDGGKIINRCIPESGKVCKFRCNRGYVMIGSNTRVCSADGQWIGEKPVCQEVSCPVIPLQPEVLTIGNCSNSIGSRCFFSCPTGYKQKGSSLRTCLSPGMWSGTKIHCLKMCPKPYNSRFIKRCNRIQGSICQLACNFGYQIKGPNTRICLSNGQWSGPQPMCIKQTKTIEN</sequence>
<dbReference type="PROSITE" id="PS50268">
    <property type="entry name" value="CADHERIN_2"/>
    <property type="match status" value="8"/>
</dbReference>
<feature type="disulfide bond" evidence="12">
    <location>
        <begin position="4160"/>
        <end position="4187"/>
    </location>
</feature>
<feature type="domain" description="Cadherin" evidence="14">
    <location>
        <begin position="3575"/>
        <end position="3697"/>
    </location>
</feature>
<dbReference type="PROSITE" id="PS50923">
    <property type="entry name" value="SUSHI"/>
    <property type="match status" value="8"/>
</dbReference>
<gene>
    <name evidence="17" type="primary">LOC106466797</name>
</gene>
<dbReference type="PRINTS" id="PR00205">
    <property type="entry name" value="CADHERIN"/>
</dbReference>
<dbReference type="Pfam" id="PF00028">
    <property type="entry name" value="Cadherin"/>
    <property type="match status" value="6"/>
</dbReference>
<dbReference type="SMART" id="SM00032">
    <property type="entry name" value="CCP"/>
    <property type="match status" value="8"/>
</dbReference>
<evidence type="ECO:0000256" key="10">
    <source>
        <dbReference type="PROSITE-ProRule" id="PRU00043"/>
    </source>
</evidence>
<feature type="domain" description="Sushi" evidence="15">
    <location>
        <begin position="4068"/>
        <end position="4125"/>
    </location>
</feature>
<dbReference type="Proteomes" id="UP000694941">
    <property type="component" value="Unplaced"/>
</dbReference>
<reference evidence="17" key="1">
    <citation type="submission" date="2025-08" db="UniProtKB">
        <authorList>
            <consortium name="RefSeq"/>
        </authorList>
    </citation>
    <scope>IDENTIFICATION</scope>
    <source>
        <tissue evidence="17">Muscle</tissue>
    </source>
</reference>
<keyword evidence="8 11" id="KW-1015">Disulfide bond</keyword>
<dbReference type="Gene3D" id="2.10.70.10">
    <property type="entry name" value="Complement Module, domain 1"/>
    <property type="match status" value="8"/>
</dbReference>
<dbReference type="SUPFAM" id="SSF49313">
    <property type="entry name" value="Cadherin-like"/>
    <property type="match status" value="8"/>
</dbReference>
<dbReference type="InterPro" id="IPR000436">
    <property type="entry name" value="Sushi_SCR_CCP_dom"/>
</dbReference>
<keyword evidence="3" id="KW-0812">Transmembrane</keyword>
<dbReference type="Pfam" id="PF01833">
    <property type="entry name" value="TIG"/>
    <property type="match status" value="1"/>
</dbReference>
<dbReference type="Gene3D" id="2.60.40.10">
    <property type="entry name" value="Immunoglobulins"/>
    <property type="match status" value="2"/>
</dbReference>
<dbReference type="Gene3D" id="2.10.25.10">
    <property type="entry name" value="Laminin"/>
    <property type="match status" value="2"/>
</dbReference>
<evidence type="ECO:0000259" key="14">
    <source>
        <dbReference type="PROSITE" id="PS50268"/>
    </source>
</evidence>
<keyword evidence="7" id="KW-0472">Membrane</keyword>
<dbReference type="SUPFAM" id="SSF51126">
    <property type="entry name" value="Pectin lyase-like"/>
    <property type="match status" value="4"/>
</dbReference>
<feature type="domain" description="Sushi" evidence="15">
    <location>
        <begin position="4316"/>
        <end position="4374"/>
    </location>
</feature>
<dbReference type="Pfam" id="PF00084">
    <property type="entry name" value="Sushi"/>
    <property type="match status" value="8"/>
</dbReference>
<keyword evidence="4" id="KW-0677">Repeat</keyword>
<dbReference type="CDD" id="cd00055">
    <property type="entry name" value="EGF_Lam"/>
    <property type="match status" value="1"/>
</dbReference>
<evidence type="ECO:0000256" key="8">
    <source>
        <dbReference type="ARBA" id="ARBA00023157"/>
    </source>
</evidence>
<dbReference type="SMART" id="SM00181">
    <property type="entry name" value="EGF"/>
    <property type="match status" value="5"/>
</dbReference>
<dbReference type="PROSITE" id="PS01248">
    <property type="entry name" value="EGF_LAM_1"/>
    <property type="match status" value="1"/>
</dbReference>
<dbReference type="InterPro" id="IPR000742">
    <property type="entry name" value="EGF"/>
</dbReference>
<keyword evidence="5 10" id="KW-0106">Calcium</keyword>
<dbReference type="InterPro" id="IPR002126">
    <property type="entry name" value="Cadherin-like_dom"/>
</dbReference>
<dbReference type="InterPro" id="IPR012334">
    <property type="entry name" value="Pectin_lyas_fold"/>
</dbReference>
<dbReference type="InterPro" id="IPR020894">
    <property type="entry name" value="Cadherin_CS"/>
</dbReference>
<dbReference type="SUPFAM" id="SSF81296">
    <property type="entry name" value="E set domains"/>
    <property type="match status" value="1"/>
</dbReference>
<feature type="disulfide bond" evidence="11">
    <location>
        <begin position="1600"/>
        <end position="1609"/>
    </location>
</feature>
<keyword evidence="11" id="KW-0245">EGF-like domain</keyword>
<evidence type="ECO:0000256" key="5">
    <source>
        <dbReference type="ARBA" id="ARBA00022837"/>
    </source>
</evidence>
<dbReference type="Pfam" id="PF13229">
    <property type="entry name" value="Beta_helix"/>
    <property type="match status" value="2"/>
</dbReference>
<dbReference type="InterPro" id="IPR035976">
    <property type="entry name" value="Sushi/SCR/CCP_sf"/>
</dbReference>
<feature type="domain" description="Cadherin" evidence="14">
    <location>
        <begin position="3359"/>
        <end position="3465"/>
    </location>
</feature>
<keyword evidence="12" id="KW-0768">Sushi</keyword>
<dbReference type="InterPro" id="IPR014756">
    <property type="entry name" value="Ig_E-set"/>
</dbReference>